<accession>A0AAW1WMT2</accession>
<protein>
    <submittedName>
        <fullName evidence="1">Uncharacterized protein</fullName>
    </submittedName>
</protein>
<evidence type="ECO:0000313" key="1">
    <source>
        <dbReference type="EMBL" id="KAK9925458.1"/>
    </source>
</evidence>
<comment type="caution">
    <text evidence="1">The sequence shown here is derived from an EMBL/GenBank/DDBJ whole genome shotgun (WGS) entry which is preliminary data.</text>
</comment>
<evidence type="ECO:0000313" key="2">
    <source>
        <dbReference type="Proteomes" id="UP001457282"/>
    </source>
</evidence>
<organism evidence="1 2">
    <name type="scientific">Rubus argutus</name>
    <name type="common">Southern blackberry</name>
    <dbReference type="NCBI Taxonomy" id="59490"/>
    <lineage>
        <taxon>Eukaryota</taxon>
        <taxon>Viridiplantae</taxon>
        <taxon>Streptophyta</taxon>
        <taxon>Embryophyta</taxon>
        <taxon>Tracheophyta</taxon>
        <taxon>Spermatophyta</taxon>
        <taxon>Magnoliopsida</taxon>
        <taxon>eudicotyledons</taxon>
        <taxon>Gunneridae</taxon>
        <taxon>Pentapetalae</taxon>
        <taxon>rosids</taxon>
        <taxon>fabids</taxon>
        <taxon>Rosales</taxon>
        <taxon>Rosaceae</taxon>
        <taxon>Rosoideae</taxon>
        <taxon>Rosoideae incertae sedis</taxon>
        <taxon>Rubus</taxon>
    </lineage>
</organism>
<sequence length="86" mass="9066">MAGLKLKITIVVRSWVLKIDADGGGCDIMIWVATNGDVIEGSNGRWIGELLCGLWDDRLGIGKGSGGGGKGRGEQSTWLGFDAAWC</sequence>
<dbReference type="Proteomes" id="UP001457282">
    <property type="component" value="Unassembled WGS sequence"/>
</dbReference>
<dbReference type="AlphaFoldDB" id="A0AAW1WMT2"/>
<reference evidence="1 2" key="1">
    <citation type="journal article" date="2023" name="G3 (Bethesda)">
        <title>A chromosome-length genome assembly and annotation of blackberry (Rubus argutus, cv. 'Hillquist').</title>
        <authorList>
            <person name="Bruna T."/>
            <person name="Aryal R."/>
            <person name="Dudchenko O."/>
            <person name="Sargent D.J."/>
            <person name="Mead D."/>
            <person name="Buti M."/>
            <person name="Cavallini A."/>
            <person name="Hytonen T."/>
            <person name="Andres J."/>
            <person name="Pham M."/>
            <person name="Weisz D."/>
            <person name="Mascagni F."/>
            <person name="Usai G."/>
            <person name="Natali L."/>
            <person name="Bassil N."/>
            <person name="Fernandez G.E."/>
            <person name="Lomsadze A."/>
            <person name="Armour M."/>
            <person name="Olukolu B."/>
            <person name="Poorten T."/>
            <person name="Britton C."/>
            <person name="Davik J."/>
            <person name="Ashrafi H."/>
            <person name="Aiden E.L."/>
            <person name="Borodovsky M."/>
            <person name="Worthington M."/>
        </authorList>
    </citation>
    <scope>NUCLEOTIDE SEQUENCE [LARGE SCALE GENOMIC DNA]</scope>
    <source>
        <strain evidence="1">PI 553951</strain>
    </source>
</reference>
<keyword evidence="2" id="KW-1185">Reference proteome</keyword>
<dbReference type="EMBL" id="JBEDUW010000006">
    <property type="protein sequence ID" value="KAK9925458.1"/>
    <property type="molecule type" value="Genomic_DNA"/>
</dbReference>
<name>A0AAW1WMT2_RUBAR</name>
<gene>
    <name evidence="1" type="ORF">M0R45_033782</name>
</gene>
<proteinExistence type="predicted"/>